<dbReference type="Gene3D" id="3.40.50.720">
    <property type="entry name" value="NAD(P)-binding Rossmann-like Domain"/>
    <property type="match status" value="1"/>
</dbReference>
<name>A0A8K1D8J9_9PASS</name>
<accession>A0A8K1D8J9</accession>
<feature type="non-terminal residue" evidence="1">
    <location>
        <position position="1"/>
    </location>
</feature>
<evidence type="ECO:0000313" key="2">
    <source>
        <dbReference type="Proteomes" id="UP000796761"/>
    </source>
</evidence>
<protein>
    <submittedName>
        <fullName evidence="1">Uncharacterized protein</fullName>
    </submittedName>
</protein>
<dbReference type="OrthoDB" id="4310724at2759"/>
<feature type="non-terminal residue" evidence="1">
    <location>
        <position position="75"/>
    </location>
</feature>
<organism evidence="1 2">
    <name type="scientific">Zosterops borbonicus</name>
    <dbReference type="NCBI Taxonomy" id="364589"/>
    <lineage>
        <taxon>Eukaryota</taxon>
        <taxon>Metazoa</taxon>
        <taxon>Chordata</taxon>
        <taxon>Craniata</taxon>
        <taxon>Vertebrata</taxon>
        <taxon>Euteleostomi</taxon>
        <taxon>Archelosauria</taxon>
        <taxon>Archosauria</taxon>
        <taxon>Dinosauria</taxon>
        <taxon>Saurischia</taxon>
        <taxon>Theropoda</taxon>
        <taxon>Coelurosauria</taxon>
        <taxon>Aves</taxon>
        <taxon>Neognathae</taxon>
        <taxon>Neoaves</taxon>
        <taxon>Telluraves</taxon>
        <taxon>Australaves</taxon>
        <taxon>Passeriformes</taxon>
        <taxon>Sylvioidea</taxon>
        <taxon>Zosteropidae</taxon>
        <taxon>Zosterops</taxon>
    </lineage>
</organism>
<evidence type="ECO:0000313" key="1">
    <source>
        <dbReference type="EMBL" id="TRZ05776.1"/>
    </source>
</evidence>
<sequence>QFLVSQLLSHGPALGLSLSFVWSRSGGALGALPPHLHLPDLSHLPRTGVDLVVEVAHPCLAQEHGEDILRHADFM</sequence>
<dbReference type="EMBL" id="SWJQ01003424">
    <property type="protein sequence ID" value="TRZ05776.1"/>
    <property type="molecule type" value="Genomic_DNA"/>
</dbReference>
<dbReference type="PANTHER" id="PTHR31873">
    <property type="entry name" value="L-ASPARTATE DEHYDROGENASE-RELATED"/>
    <property type="match status" value="1"/>
</dbReference>
<proteinExistence type="predicted"/>
<dbReference type="AlphaFoldDB" id="A0A8K1D8J9"/>
<gene>
    <name evidence="1" type="ORF">HGM15179_021331</name>
</gene>
<comment type="caution">
    <text evidence="1">The sequence shown here is derived from an EMBL/GenBank/DDBJ whole genome shotgun (WGS) entry which is preliminary data.</text>
</comment>
<dbReference type="PANTHER" id="PTHR31873:SF6">
    <property type="entry name" value="ASPARTATE DEHYDROGENASE DOMAIN-CONTAINING PROTEIN"/>
    <property type="match status" value="1"/>
</dbReference>
<keyword evidence="2" id="KW-1185">Reference proteome</keyword>
<dbReference type="Proteomes" id="UP000796761">
    <property type="component" value="Unassembled WGS sequence"/>
</dbReference>
<reference evidence="1" key="1">
    <citation type="submission" date="2019-04" db="EMBL/GenBank/DDBJ databases">
        <title>Genome assembly of Zosterops borbonicus 15179.</title>
        <authorList>
            <person name="Leroy T."/>
            <person name="Anselmetti Y."/>
            <person name="Tilak M.-K."/>
            <person name="Nabholz B."/>
        </authorList>
    </citation>
    <scope>NUCLEOTIDE SEQUENCE</scope>
    <source>
        <strain evidence="1">HGM_15179</strain>
        <tissue evidence="1">Muscle</tissue>
    </source>
</reference>